<dbReference type="PANTHER" id="PTHR43640:SF1">
    <property type="entry name" value="THIOREDOXIN-DEPENDENT PEROXIREDOXIN"/>
    <property type="match status" value="1"/>
</dbReference>
<comment type="caution">
    <text evidence="2">The sequence shown here is derived from an EMBL/GenBank/DDBJ whole genome shotgun (WGS) entry which is preliminary data.</text>
</comment>
<evidence type="ECO:0000259" key="1">
    <source>
        <dbReference type="PROSITE" id="PS51352"/>
    </source>
</evidence>
<protein>
    <submittedName>
        <fullName evidence="2">Redoxin family protein</fullName>
    </submittedName>
</protein>
<dbReference type="SUPFAM" id="SSF52833">
    <property type="entry name" value="Thioredoxin-like"/>
    <property type="match status" value="1"/>
</dbReference>
<dbReference type="RefSeq" id="WP_263340991.1">
    <property type="nucleotide sequence ID" value="NZ_JAGSYH010000006.1"/>
</dbReference>
<dbReference type="Pfam" id="PF08534">
    <property type="entry name" value="Redoxin"/>
    <property type="match status" value="1"/>
</dbReference>
<dbReference type="PANTHER" id="PTHR43640">
    <property type="entry name" value="OS07G0260300 PROTEIN"/>
    <property type="match status" value="1"/>
</dbReference>
<evidence type="ECO:0000313" key="3">
    <source>
        <dbReference type="Proteomes" id="UP001596091"/>
    </source>
</evidence>
<sequence>MASVQPVAFDLDGKPVNDLAAPGAHVVVLVFAAIDCPISNRYIPTIEHLRTEWKSKGVRVWWVFPNPNDTASTVKKHDEEFSMATPVLLDTHQNLVHLAHAGVTPEAAVFSVHNGQLHEIYHGRIDNRYRAFGVERPQPTTHELADAIEAALTEHAAPKPEANPVGCAIVPLGEK</sequence>
<name>A0ABW1ELA9_9BACT</name>
<dbReference type="InterPro" id="IPR047262">
    <property type="entry name" value="PRX-like1"/>
</dbReference>
<evidence type="ECO:0000313" key="2">
    <source>
        <dbReference type="EMBL" id="MFC5864057.1"/>
    </source>
</evidence>
<dbReference type="InterPro" id="IPR013740">
    <property type="entry name" value="Redoxin"/>
</dbReference>
<dbReference type="EMBL" id="JBHSPH010000008">
    <property type="protein sequence ID" value="MFC5864057.1"/>
    <property type="molecule type" value="Genomic_DNA"/>
</dbReference>
<dbReference type="PROSITE" id="PS51352">
    <property type="entry name" value="THIOREDOXIN_2"/>
    <property type="match status" value="1"/>
</dbReference>
<dbReference type="Gene3D" id="3.40.30.10">
    <property type="entry name" value="Glutaredoxin"/>
    <property type="match status" value="1"/>
</dbReference>
<dbReference type="Proteomes" id="UP001596091">
    <property type="component" value="Unassembled WGS sequence"/>
</dbReference>
<feature type="domain" description="Thioredoxin" evidence="1">
    <location>
        <begin position="1"/>
        <end position="153"/>
    </location>
</feature>
<gene>
    <name evidence="2" type="ORF">ACFPT7_17255</name>
</gene>
<keyword evidence="3" id="KW-1185">Reference proteome</keyword>
<reference evidence="3" key="1">
    <citation type="journal article" date="2019" name="Int. J. Syst. Evol. Microbiol.">
        <title>The Global Catalogue of Microorganisms (GCM) 10K type strain sequencing project: providing services to taxonomists for standard genome sequencing and annotation.</title>
        <authorList>
            <consortium name="The Broad Institute Genomics Platform"/>
            <consortium name="The Broad Institute Genome Sequencing Center for Infectious Disease"/>
            <person name="Wu L."/>
            <person name="Ma J."/>
        </authorList>
    </citation>
    <scope>NUCLEOTIDE SEQUENCE [LARGE SCALE GENOMIC DNA]</scope>
    <source>
        <strain evidence="3">JCM 4087</strain>
    </source>
</reference>
<accession>A0ABW1ELA9</accession>
<dbReference type="InterPro" id="IPR036249">
    <property type="entry name" value="Thioredoxin-like_sf"/>
</dbReference>
<dbReference type="InterPro" id="IPR013766">
    <property type="entry name" value="Thioredoxin_domain"/>
</dbReference>
<organism evidence="2 3">
    <name type="scientific">Acidicapsa dinghuensis</name>
    <dbReference type="NCBI Taxonomy" id="2218256"/>
    <lineage>
        <taxon>Bacteria</taxon>
        <taxon>Pseudomonadati</taxon>
        <taxon>Acidobacteriota</taxon>
        <taxon>Terriglobia</taxon>
        <taxon>Terriglobales</taxon>
        <taxon>Acidobacteriaceae</taxon>
        <taxon>Acidicapsa</taxon>
    </lineage>
</organism>
<proteinExistence type="predicted"/>